<evidence type="ECO:0000313" key="2">
    <source>
        <dbReference type="EMBL" id="THH30346.1"/>
    </source>
</evidence>
<dbReference type="AlphaFoldDB" id="A0A4S4MVI4"/>
<feature type="region of interest" description="Disordered" evidence="1">
    <location>
        <begin position="1"/>
        <end position="102"/>
    </location>
</feature>
<proteinExistence type="predicted"/>
<comment type="caution">
    <text evidence="2">The sequence shown here is derived from an EMBL/GenBank/DDBJ whole genome shotgun (WGS) entry which is preliminary data.</text>
</comment>
<accession>A0A4S4MVI4</accession>
<protein>
    <submittedName>
        <fullName evidence="2">Uncharacterized protein</fullName>
    </submittedName>
</protein>
<gene>
    <name evidence="2" type="ORF">EUX98_g3859</name>
</gene>
<keyword evidence="3" id="KW-1185">Reference proteome</keyword>
<dbReference type="Proteomes" id="UP000308730">
    <property type="component" value="Unassembled WGS sequence"/>
</dbReference>
<organism evidence="2 3">
    <name type="scientific">Antrodiella citrinella</name>
    <dbReference type="NCBI Taxonomy" id="2447956"/>
    <lineage>
        <taxon>Eukaryota</taxon>
        <taxon>Fungi</taxon>
        <taxon>Dikarya</taxon>
        <taxon>Basidiomycota</taxon>
        <taxon>Agaricomycotina</taxon>
        <taxon>Agaricomycetes</taxon>
        <taxon>Polyporales</taxon>
        <taxon>Steccherinaceae</taxon>
        <taxon>Antrodiella</taxon>
    </lineage>
</organism>
<sequence length="246" mass="26946">MSASPTKAPQGKGLYYNPTPSPAKATRHCTICKRSMLGHPRGRCPDSEPAPPAVSPTKAKVPVRGAPQPPQRIPVEDEQAERRRRRSSIPTPLANVAHLPSLTPAGKDAVQRLMQPGIMDDAMIVDDDRNRANVLRWLDNVEGPEEASGPMTNFRASDPFASPTSPTKLKAEASLPQIVKDKAAHAIVVDLDTIRETMKQMENKGFQIRALYPPKNSVQRNAWLIVGRDQDMVDALVNRMLVGGRT</sequence>
<name>A0A4S4MVI4_9APHY</name>
<reference evidence="2 3" key="1">
    <citation type="submission" date="2019-02" db="EMBL/GenBank/DDBJ databases">
        <title>Genome sequencing of the rare red list fungi Antrodiella citrinella (Flaviporus citrinellus).</title>
        <authorList>
            <person name="Buettner E."/>
            <person name="Kellner H."/>
        </authorList>
    </citation>
    <scope>NUCLEOTIDE SEQUENCE [LARGE SCALE GENOMIC DNA]</scope>
    <source>
        <strain evidence="2 3">DSM 108506</strain>
    </source>
</reference>
<dbReference type="EMBL" id="SGPM01000085">
    <property type="protein sequence ID" value="THH30346.1"/>
    <property type="molecule type" value="Genomic_DNA"/>
</dbReference>
<dbReference type="OrthoDB" id="3263613at2759"/>
<evidence type="ECO:0000256" key="1">
    <source>
        <dbReference type="SAM" id="MobiDB-lite"/>
    </source>
</evidence>
<evidence type="ECO:0000313" key="3">
    <source>
        <dbReference type="Proteomes" id="UP000308730"/>
    </source>
</evidence>